<evidence type="ECO:0000313" key="3">
    <source>
        <dbReference type="Proteomes" id="UP000053477"/>
    </source>
</evidence>
<protein>
    <submittedName>
        <fullName evidence="2">Uncharacterized protein</fullName>
    </submittedName>
</protein>
<accession>A0A0H2RWY1</accession>
<dbReference type="EMBL" id="KQ085952">
    <property type="protein sequence ID" value="KLO13913.1"/>
    <property type="molecule type" value="Genomic_DNA"/>
</dbReference>
<dbReference type="InParanoid" id="A0A0H2RWY1"/>
<sequence>MGTKRSSKKKDDDSAPQDSVQADAPKGKAKAVKAKVELAPILWNQDGSKLVFALLTEMEKDENRIVLCGKRPGEVRTSGDSKNTVYRRIAQAIFPEICKISIGHATVVSERVRVKAEYLFKQYKEKARRLYQTGEGIGGEESTQGNGTTDTTDTQATDTQATDEYATYYVGEDGPDAFTPPDILNIWDHIEKAFPAFSRLHKL</sequence>
<feature type="non-terminal residue" evidence="2">
    <location>
        <position position="203"/>
    </location>
</feature>
<feature type="region of interest" description="Disordered" evidence="1">
    <location>
        <begin position="1"/>
        <end position="29"/>
    </location>
</feature>
<name>A0A0H2RWY1_9AGAM</name>
<reference evidence="2 3" key="1">
    <citation type="submission" date="2015-04" db="EMBL/GenBank/DDBJ databases">
        <title>Complete genome sequence of Schizopora paradoxa KUC8140, a cosmopolitan wood degrader in East Asia.</title>
        <authorList>
            <consortium name="DOE Joint Genome Institute"/>
            <person name="Min B."/>
            <person name="Park H."/>
            <person name="Jang Y."/>
            <person name="Kim J.-J."/>
            <person name="Kim K.H."/>
            <person name="Pangilinan J."/>
            <person name="Lipzen A."/>
            <person name="Riley R."/>
            <person name="Grigoriev I.V."/>
            <person name="Spatafora J.W."/>
            <person name="Choi I.-G."/>
        </authorList>
    </citation>
    <scope>NUCLEOTIDE SEQUENCE [LARGE SCALE GENOMIC DNA]</scope>
    <source>
        <strain evidence="2 3">KUC8140</strain>
    </source>
</reference>
<gene>
    <name evidence="2" type="ORF">SCHPADRAFT_827308</name>
</gene>
<proteinExistence type="predicted"/>
<dbReference type="Proteomes" id="UP000053477">
    <property type="component" value="Unassembled WGS sequence"/>
</dbReference>
<keyword evidence="3" id="KW-1185">Reference proteome</keyword>
<organism evidence="2 3">
    <name type="scientific">Schizopora paradoxa</name>
    <dbReference type="NCBI Taxonomy" id="27342"/>
    <lineage>
        <taxon>Eukaryota</taxon>
        <taxon>Fungi</taxon>
        <taxon>Dikarya</taxon>
        <taxon>Basidiomycota</taxon>
        <taxon>Agaricomycotina</taxon>
        <taxon>Agaricomycetes</taxon>
        <taxon>Hymenochaetales</taxon>
        <taxon>Schizoporaceae</taxon>
        <taxon>Schizopora</taxon>
    </lineage>
</organism>
<evidence type="ECO:0000313" key="2">
    <source>
        <dbReference type="EMBL" id="KLO13913.1"/>
    </source>
</evidence>
<feature type="compositionally biased region" description="Low complexity" evidence="1">
    <location>
        <begin position="148"/>
        <end position="160"/>
    </location>
</feature>
<evidence type="ECO:0000256" key="1">
    <source>
        <dbReference type="SAM" id="MobiDB-lite"/>
    </source>
</evidence>
<dbReference type="AlphaFoldDB" id="A0A0H2RWY1"/>
<dbReference type="OrthoDB" id="3231351at2759"/>
<feature type="region of interest" description="Disordered" evidence="1">
    <location>
        <begin position="134"/>
        <end position="160"/>
    </location>
</feature>